<organism evidence="12 13">
    <name type="scientific">Adineta ricciae</name>
    <name type="common">Rotifer</name>
    <dbReference type="NCBI Taxonomy" id="249248"/>
    <lineage>
        <taxon>Eukaryota</taxon>
        <taxon>Metazoa</taxon>
        <taxon>Spiralia</taxon>
        <taxon>Gnathifera</taxon>
        <taxon>Rotifera</taxon>
        <taxon>Eurotatoria</taxon>
        <taxon>Bdelloidea</taxon>
        <taxon>Adinetida</taxon>
        <taxon>Adinetidae</taxon>
        <taxon>Adineta</taxon>
    </lineage>
</organism>
<name>A0A814ZJT6_ADIRI</name>
<dbReference type="PANTHER" id="PTHR12133:SF2">
    <property type="entry name" value="TRNA (ADENINE(58)-N(1))-METHYLTRANSFERASE CATALYTIC SUBUNIT TRMT61A"/>
    <property type="match status" value="1"/>
</dbReference>
<keyword evidence="3 8" id="KW-0808">Transferase</keyword>
<feature type="region of interest" description="Disordered" evidence="10">
    <location>
        <begin position="243"/>
        <end position="319"/>
    </location>
</feature>
<evidence type="ECO:0000256" key="10">
    <source>
        <dbReference type="SAM" id="MobiDB-lite"/>
    </source>
</evidence>
<comment type="catalytic activity">
    <reaction evidence="7">
        <text>an adenosine in mRNA + S-adenosyl-L-methionine = an N(1)-methyladenosine in mRNA + S-adenosyl-L-homocysteine + H(+)</text>
        <dbReference type="Rhea" id="RHEA:55392"/>
        <dbReference type="Rhea" id="RHEA-COMP:12414"/>
        <dbReference type="Rhea" id="RHEA-COMP:12415"/>
        <dbReference type="ChEBI" id="CHEBI:15378"/>
        <dbReference type="ChEBI" id="CHEBI:57856"/>
        <dbReference type="ChEBI" id="CHEBI:59789"/>
        <dbReference type="ChEBI" id="CHEBI:74411"/>
        <dbReference type="ChEBI" id="CHEBI:74491"/>
    </reaction>
</comment>
<evidence type="ECO:0000259" key="11">
    <source>
        <dbReference type="Pfam" id="PF08704"/>
    </source>
</evidence>
<comment type="similarity">
    <text evidence="8">Belongs to the class I-like SAM-binding methyltransferase superfamily. TRM61 family.</text>
</comment>
<evidence type="ECO:0000256" key="6">
    <source>
        <dbReference type="ARBA" id="ARBA00023242"/>
    </source>
</evidence>
<comment type="subcellular location">
    <subcellularLocation>
        <location evidence="1 8">Nucleus</location>
    </subcellularLocation>
</comment>
<keyword evidence="2 8" id="KW-0489">Methyltransferase</keyword>
<dbReference type="GO" id="GO:0030488">
    <property type="term" value="P:tRNA methylation"/>
    <property type="evidence" value="ECO:0007669"/>
    <property type="project" value="InterPro"/>
</dbReference>
<feature type="binding site" evidence="9">
    <location>
        <position position="174"/>
    </location>
    <ligand>
        <name>S-adenosyl-L-methionine</name>
        <dbReference type="ChEBI" id="CHEBI:59789"/>
    </ligand>
</feature>
<dbReference type="InterPro" id="IPR029063">
    <property type="entry name" value="SAM-dependent_MTases_sf"/>
</dbReference>
<accession>A0A814ZJT6</accession>
<keyword evidence="4 8" id="KW-0949">S-adenosyl-L-methionine</keyword>
<evidence type="ECO:0000313" key="13">
    <source>
        <dbReference type="Proteomes" id="UP000663828"/>
    </source>
</evidence>
<evidence type="ECO:0000256" key="7">
    <source>
        <dbReference type="ARBA" id="ARBA00048481"/>
    </source>
</evidence>
<evidence type="ECO:0000313" key="12">
    <source>
        <dbReference type="EMBL" id="CAF1244801.1"/>
    </source>
</evidence>
<dbReference type="GO" id="GO:0005634">
    <property type="term" value="C:nucleus"/>
    <property type="evidence" value="ECO:0007669"/>
    <property type="project" value="UniProtKB-SubCell"/>
</dbReference>
<comment type="caution">
    <text evidence="12">The sequence shown here is derived from an EMBL/GenBank/DDBJ whole genome shotgun (WGS) entry which is preliminary data.</text>
</comment>
<dbReference type="Gene3D" id="3.40.50.150">
    <property type="entry name" value="Vaccinia Virus protein VP39"/>
    <property type="match status" value="1"/>
</dbReference>
<dbReference type="Pfam" id="PF08704">
    <property type="entry name" value="GCD14"/>
    <property type="match status" value="1"/>
</dbReference>
<dbReference type="SUPFAM" id="SSF53335">
    <property type="entry name" value="S-adenosyl-L-methionine-dependent methyltransferases"/>
    <property type="match status" value="1"/>
</dbReference>
<keyword evidence="13" id="KW-1185">Reference proteome</keyword>
<dbReference type="AlphaFoldDB" id="A0A814ZJT6"/>
<dbReference type="EC" id="2.1.1.220" evidence="8"/>
<comment type="function">
    <text evidence="8">Catalytic subunit of tRNA (adenine-N(1)-)-methyltransferase, which catalyzes the formation of N(1)-methyladenine at position 58 (m1A58) in initiator methionyl-tRNA.</text>
</comment>
<feature type="binding site" evidence="9">
    <location>
        <begin position="107"/>
        <end position="110"/>
    </location>
    <ligand>
        <name>S-adenosyl-L-methionine</name>
        <dbReference type="ChEBI" id="CHEBI:59789"/>
    </ligand>
</feature>
<dbReference type="GO" id="GO:0031515">
    <property type="term" value="C:tRNA (m1A) methyltransferase complex"/>
    <property type="evidence" value="ECO:0007669"/>
    <property type="project" value="UniProtKB-UniRule"/>
</dbReference>
<keyword evidence="5 8" id="KW-0819">tRNA processing</keyword>
<dbReference type="EMBL" id="CAJNOR010002079">
    <property type="protein sequence ID" value="CAF1244801.1"/>
    <property type="molecule type" value="Genomic_DNA"/>
</dbReference>
<dbReference type="FunFam" id="3.40.50.150:FF:000247">
    <property type="entry name" value="tRNA (adenine(58)-N(1))-methyltransferase catalytic subunit TRM61"/>
    <property type="match status" value="1"/>
</dbReference>
<feature type="domain" description="tRNA (adenine(58)-N(1))-methyltransferase catalytic subunit TRM61 C-terminal" evidence="11">
    <location>
        <begin position="57"/>
        <end position="326"/>
    </location>
</feature>
<dbReference type="GO" id="GO:0160107">
    <property type="term" value="F:tRNA (adenine(58)-N1)-methyltransferase activity"/>
    <property type="evidence" value="ECO:0007669"/>
    <property type="project" value="UniProtKB-EC"/>
</dbReference>
<dbReference type="Gene3D" id="3.10.330.20">
    <property type="match status" value="1"/>
</dbReference>
<dbReference type="InterPro" id="IPR014816">
    <property type="entry name" value="tRNA_MeTrfase_Gcd14"/>
</dbReference>
<keyword evidence="6 8" id="KW-0539">Nucleus</keyword>
<evidence type="ECO:0000256" key="8">
    <source>
        <dbReference type="PIRNR" id="PIRNR017269"/>
    </source>
</evidence>
<dbReference type="PIRSF" id="PIRSF017269">
    <property type="entry name" value="GCD14"/>
    <property type="match status" value="1"/>
</dbReference>
<dbReference type="PROSITE" id="PS51620">
    <property type="entry name" value="SAM_TRM61"/>
    <property type="match status" value="1"/>
</dbReference>
<evidence type="ECO:0000256" key="2">
    <source>
        <dbReference type="ARBA" id="ARBA00022603"/>
    </source>
</evidence>
<gene>
    <name evidence="12" type="ORF">XAT740_LOCUS25933</name>
</gene>
<dbReference type="InterPro" id="IPR049470">
    <property type="entry name" value="TRM61_C"/>
</dbReference>
<reference evidence="12" key="1">
    <citation type="submission" date="2021-02" db="EMBL/GenBank/DDBJ databases">
        <authorList>
            <person name="Nowell W R."/>
        </authorList>
    </citation>
    <scope>NUCLEOTIDE SEQUENCE</scope>
</reference>
<feature type="binding site" evidence="9">
    <location>
        <position position="128"/>
    </location>
    <ligand>
        <name>S-adenosyl-L-methionine</name>
        <dbReference type="ChEBI" id="CHEBI:59789"/>
    </ligand>
</feature>
<feature type="compositionally biased region" description="Basic and acidic residues" evidence="10">
    <location>
        <begin position="292"/>
        <end position="301"/>
    </location>
</feature>
<evidence type="ECO:0000256" key="4">
    <source>
        <dbReference type="ARBA" id="ARBA00022691"/>
    </source>
</evidence>
<evidence type="ECO:0000256" key="3">
    <source>
        <dbReference type="ARBA" id="ARBA00022679"/>
    </source>
</evidence>
<protein>
    <recommendedName>
        <fullName evidence="8">tRNA (adenine(58)-N(1))-methyltransferase catalytic subunit TRMT61A</fullName>
        <ecNumber evidence="8">2.1.1.220</ecNumber>
    </recommendedName>
</protein>
<comment type="catalytic activity">
    <reaction evidence="8">
        <text>adenosine(58) in tRNA + S-adenosyl-L-methionine = N(1)-methyladenosine(58) in tRNA + S-adenosyl-L-homocysteine + H(+)</text>
        <dbReference type="Rhea" id="RHEA:43152"/>
        <dbReference type="Rhea" id="RHEA-COMP:10365"/>
        <dbReference type="Rhea" id="RHEA-COMP:10366"/>
        <dbReference type="ChEBI" id="CHEBI:15378"/>
        <dbReference type="ChEBI" id="CHEBI:57856"/>
        <dbReference type="ChEBI" id="CHEBI:59789"/>
        <dbReference type="ChEBI" id="CHEBI:74411"/>
        <dbReference type="ChEBI" id="CHEBI:74491"/>
        <dbReference type="EC" id="2.1.1.220"/>
    </reaction>
</comment>
<evidence type="ECO:0000256" key="5">
    <source>
        <dbReference type="ARBA" id="ARBA00022694"/>
    </source>
</evidence>
<evidence type="ECO:0000256" key="1">
    <source>
        <dbReference type="ARBA" id="ARBA00004123"/>
    </source>
</evidence>
<proteinExistence type="inferred from homology"/>
<dbReference type="PANTHER" id="PTHR12133">
    <property type="entry name" value="TRNA (ADENINE(58)-N(1))-METHYLTRANSFERASE"/>
    <property type="match status" value="1"/>
</dbReference>
<dbReference type="CDD" id="cd02440">
    <property type="entry name" value="AdoMet_MTases"/>
    <property type="match status" value="1"/>
</dbReference>
<evidence type="ECO:0000256" key="9">
    <source>
        <dbReference type="PIRSR" id="PIRSR017269-1"/>
    </source>
</evidence>
<sequence length="331" mass="37671">MTNLVQEGSKVILYLGYNNLHVIKVKTDEVYQTKFGALKHNDLIGKEFGSKIICAKGYVHALPIVPELWTLALPHRTQILYMADISLILLELDIKPGSIVIEAGTGSGSLSHSIIRAIRPTGHLHTFEFHELRSKLARNEFEEHGLSPYVTAKHRDVLANGFEHENIADAVFLDLPAPWDAVKHVMKVLKKSGGRLCTFSPCIEQVQRTCQRLRANGFEQINTVECLRRVHEFRYQHRTKIRFTADQNQDQPKQEEQQQDEEEVNNIKSPKRESMEDGEEDEEISTNKKQKKNSESTKRQAPETVSTLVANGPLVMPGHTGYLTFAYFKQE</sequence>
<dbReference type="Proteomes" id="UP000663828">
    <property type="component" value="Unassembled WGS sequence"/>
</dbReference>